<feature type="compositionally biased region" description="Polar residues" evidence="1">
    <location>
        <begin position="111"/>
        <end position="120"/>
    </location>
</feature>
<organism evidence="2 3">
    <name type="scientific">Streptomyces iconiensis</name>
    <dbReference type="NCBI Taxonomy" id="1384038"/>
    <lineage>
        <taxon>Bacteria</taxon>
        <taxon>Bacillati</taxon>
        <taxon>Actinomycetota</taxon>
        <taxon>Actinomycetes</taxon>
        <taxon>Kitasatosporales</taxon>
        <taxon>Streptomycetaceae</taxon>
        <taxon>Streptomyces</taxon>
    </lineage>
</organism>
<reference evidence="2 3" key="1">
    <citation type="submission" date="2023-05" db="EMBL/GenBank/DDBJ databases">
        <title>Streptantibioticus silvisoli sp. nov., acidotolerant actinomycetes 1 from pine litter.</title>
        <authorList>
            <person name="Swiecimska M."/>
            <person name="Golinska P."/>
            <person name="Sangal V."/>
            <person name="Wachnowicz B."/>
            <person name="Goodfellow M."/>
        </authorList>
    </citation>
    <scope>NUCLEOTIDE SEQUENCE [LARGE SCALE GENOMIC DNA]</scope>
    <source>
        <strain evidence="2 3">DSM 42109</strain>
    </source>
</reference>
<keyword evidence="3" id="KW-1185">Reference proteome</keyword>
<sequence>MGASGHGARGAHGAGETGGAGGSETEAKAGDIVADATRATTRPYGREWVGTVLSVYVDVPLNPPGRAYRVRAADHFEWTTTAVRPTTDTEAERHRAATDAESERHRVATTAGRTAGSNNS</sequence>
<evidence type="ECO:0000313" key="2">
    <source>
        <dbReference type="EMBL" id="MDJ1137067.1"/>
    </source>
</evidence>
<feature type="compositionally biased region" description="Gly residues" evidence="1">
    <location>
        <begin position="1"/>
        <end position="22"/>
    </location>
</feature>
<gene>
    <name evidence="2" type="ORF">NMN56_035025</name>
</gene>
<name>A0ABT7A7L8_9ACTN</name>
<feature type="region of interest" description="Disordered" evidence="1">
    <location>
        <begin position="84"/>
        <end position="120"/>
    </location>
</feature>
<protein>
    <submittedName>
        <fullName evidence="2">Uncharacterized protein</fullName>
    </submittedName>
</protein>
<dbReference type="Proteomes" id="UP001214441">
    <property type="component" value="Unassembled WGS sequence"/>
</dbReference>
<dbReference type="EMBL" id="JANCPR020000050">
    <property type="protein sequence ID" value="MDJ1137067.1"/>
    <property type="molecule type" value="Genomic_DNA"/>
</dbReference>
<evidence type="ECO:0000313" key="3">
    <source>
        <dbReference type="Proteomes" id="UP001214441"/>
    </source>
</evidence>
<comment type="caution">
    <text evidence="2">The sequence shown here is derived from an EMBL/GenBank/DDBJ whole genome shotgun (WGS) entry which is preliminary data.</text>
</comment>
<dbReference type="RefSeq" id="WP_274039390.1">
    <property type="nucleotide sequence ID" value="NZ_JANCPR020000050.1"/>
</dbReference>
<feature type="region of interest" description="Disordered" evidence="1">
    <location>
        <begin position="1"/>
        <end position="34"/>
    </location>
</feature>
<evidence type="ECO:0000256" key="1">
    <source>
        <dbReference type="SAM" id="MobiDB-lite"/>
    </source>
</evidence>
<feature type="compositionally biased region" description="Basic and acidic residues" evidence="1">
    <location>
        <begin position="90"/>
        <end position="106"/>
    </location>
</feature>
<proteinExistence type="predicted"/>
<accession>A0ABT7A7L8</accession>